<name>A0AAW2KK47_SESRA</name>
<organism evidence="3">
    <name type="scientific">Sesamum radiatum</name>
    <name type="common">Black benniseed</name>
    <dbReference type="NCBI Taxonomy" id="300843"/>
    <lineage>
        <taxon>Eukaryota</taxon>
        <taxon>Viridiplantae</taxon>
        <taxon>Streptophyta</taxon>
        <taxon>Embryophyta</taxon>
        <taxon>Tracheophyta</taxon>
        <taxon>Spermatophyta</taxon>
        <taxon>Magnoliopsida</taxon>
        <taxon>eudicotyledons</taxon>
        <taxon>Gunneridae</taxon>
        <taxon>Pentapetalae</taxon>
        <taxon>asterids</taxon>
        <taxon>lamiids</taxon>
        <taxon>Lamiales</taxon>
        <taxon>Pedaliaceae</taxon>
        <taxon>Sesamum</taxon>
    </lineage>
</organism>
<evidence type="ECO:0000256" key="1">
    <source>
        <dbReference type="ARBA" id="ARBA00008668"/>
    </source>
</evidence>
<dbReference type="InterPro" id="IPR036514">
    <property type="entry name" value="SGNH_hydro_sf"/>
</dbReference>
<protein>
    <submittedName>
        <fullName evidence="3">Acetylajmalan esterase</fullName>
    </submittedName>
</protein>
<comment type="similarity">
    <text evidence="1">Belongs to the 'GDSL' lipolytic enzyme family.</text>
</comment>
<evidence type="ECO:0000256" key="2">
    <source>
        <dbReference type="ARBA" id="ARBA00023180"/>
    </source>
</evidence>
<dbReference type="AlphaFoldDB" id="A0AAW2KK47"/>
<comment type="caution">
    <text evidence="3">The sequence shown here is derived from an EMBL/GenBank/DDBJ whole genome shotgun (WGS) entry which is preliminary data.</text>
</comment>
<proteinExistence type="inferred from homology"/>
<reference evidence="3" key="1">
    <citation type="submission" date="2020-06" db="EMBL/GenBank/DDBJ databases">
        <authorList>
            <person name="Li T."/>
            <person name="Hu X."/>
            <person name="Zhang T."/>
            <person name="Song X."/>
            <person name="Zhang H."/>
            <person name="Dai N."/>
            <person name="Sheng W."/>
            <person name="Hou X."/>
            <person name="Wei L."/>
        </authorList>
    </citation>
    <scope>NUCLEOTIDE SEQUENCE</scope>
    <source>
        <strain evidence="3">G02</strain>
        <tissue evidence="3">Leaf</tissue>
    </source>
</reference>
<dbReference type="PANTHER" id="PTHR22835">
    <property type="entry name" value="ZINC FINGER FYVE DOMAIN CONTAINING PROTEIN"/>
    <property type="match status" value="1"/>
</dbReference>
<dbReference type="EMBL" id="JACGWJ010000028">
    <property type="protein sequence ID" value="KAL0306235.1"/>
    <property type="molecule type" value="Genomic_DNA"/>
</dbReference>
<dbReference type="PANTHER" id="PTHR22835:SF517">
    <property type="entry name" value="GDSL-LIKE LIPASE_ACYLHYDROLASE FAMILY PROTEIN, EXPRESSED"/>
    <property type="match status" value="1"/>
</dbReference>
<accession>A0AAW2KK47</accession>
<evidence type="ECO:0000313" key="3">
    <source>
        <dbReference type="EMBL" id="KAL0306235.1"/>
    </source>
</evidence>
<dbReference type="GO" id="GO:0016788">
    <property type="term" value="F:hydrolase activity, acting on ester bonds"/>
    <property type="evidence" value="ECO:0007669"/>
    <property type="project" value="InterPro"/>
</dbReference>
<gene>
    <name evidence="3" type="ORF">Sradi_6040800</name>
</gene>
<reference evidence="3" key="2">
    <citation type="journal article" date="2024" name="Plant">
        <title>Genomic evolution and insights into agronomic trait innovations of Sesamum species.</title>
        <authorList>
            <person name="Miao H."/>
            <person name="Wang L."/>
            <person name="Qu L."/>
            <person name="Liu H."/>
            <person name="Sun Y."/>
            <person name="Le M."/>
            <person name="Wang Q."/>
            <person name="Wei S."/>
            <person name="Zheng Y."/>
            <person name="Lin W."/>
            <person name="Duan Y."/>
            <person name="Cao H."/>
            <person name="Xiong S."/>
            <person name="Wang X."/>
            <person name="Wei L."/>
            <person name="Li C."/>
            <person name="Ma Q."/>
            <person name="Ju M."/>
            <person name="Zhao R."/>
            <person name="Li G."/>
            <person name="Mu C."/>
            <person name="Tian Q."/>
            <person name="Mei H."/>
            <person name="Zhang T."/>
            <person name="Gao T."/>
            <person name="Zhang H."/>
        </authorList>
    </citation>
    <scope>NUCLEOTIDE SEQUENCE</scope>
    <source>
        <strain evidence="3">G02</strain>
    </source>
</reference>
<keyword evidence="2" id="KW-0325">Glycoprotein</keyword>
<sequence>MRHAHPLKICKFEQIYQLGDSISDTGNLIREVPIGAATAFARLPYGETFFKNATGRCSNGLLMIDYIAMDAGLPFLPPYKNLDAADFEHGVNFAVAGSTALPSQVLAAQHIFSPVTTSSLNVQLEWMFTHFNSICLNSRGKTMEELRSMVPDVVATIVDAARKVIEVGGKRVVIPGKLPHRCLPIYKTAFQTNISAAYDNNQCLKHLNDFAKYTMKS</sequence>
<dbReference type="InterPro" id="IPR001087">
    <property type="entry name" value="GDSL"/>
</dbReference>
<dbReference type="Gene3D" id="3.40.50.1110">
    <property type="entry name" value="SGNH hydrolase"/>
    <property type="match status" value="1"/>
</dbReference>
<dbReference type="Pfam" id="PF00657">
    <property type="entry name" value="Lipase_GDSL"/>
    <property type="match status" value="1"/>
</dbReference>